<reference evidence="2" key="1">
    <citation type="journal article" date="2012" name="Nat. Biotechnol.">
        <title>Reference genome sequence of the model plant Setaria.</title>
        <authorList>
            <person name="Bennetzen J.L."/>
            <person name="Schmutz J."/>
            <person name="Wang H."/>
            <person name="Percifield R."/>
            <person name="Hawkins J."/>
            <person name="Pontaroli A.C."/>
            <person name="Estep M."/>
            <person name="Feng L."/>
            <person name="Vaughn J.N."/>
            <person name="Grimwood J."/>
            <person name="Jenkins J."/>
            <person name="Barry K."/>
            <person name="Lindquist E."/>
            <person name="Hellsten U."/>
            <person name="Deshpande S."/>
            <person name="Wang X."/>
            <person name="Wu X."/>
            <person name="Mitros T."/>
            <person name="Triplett J."/>
            <person name="Yang X."/>
            <person name="Ye C.Y."/>
            <person name="Mauro-Herrera M."/>
            <person name="Wang L."/>
            <person name="Li P."/>
            <person name="Sharma M."/>
            <person name="Sharma R."/>
            <person name="Ronald P.C."/>
            <person name="Panaud O."/>
            <person name="Kellogg E.A."/>
            <person name="Brutnell T.P."/>
            <person name="Doust A.N."/>
            <person name="Tuskan G.A."/>
            <person name="Rokhsar D."/>
            <person name="Devos K.M."/>
        </authorList>
    </citation>
    <scope>NUCLEOTIDE SEQUENCE [LARGE SCALE GENOMIC DNA]</scope>
    <source>
        <strain evidence="2">cv. Yugu1</strain>
    </source>
</reference>
<sequence length="156" mass="15935">MVSSSSAGCCAACHHPLPEWRYTCSSFGLHTAAGGRAAFQGSYAGAQGRHGAVGQRSFGSPVGQGCYNYNHVIQGYGGPVIQGGYGYGHPTIHGIYCPPVTPGAGHGATGGSGQSILHNPGRLMTSVARFLLRVAISTAVSGFALHPMFCLGAERA</sequence>
<dbReference type="STRING" id="4555.K4A134"/>
<dbReference type="HOGENOM" id="CLU_1689754_0_0_1"/>
<accession>K4A134</accession>
<dbReference type="Proteomes" id="UP000004995">
    <property type="component" value="Unassembled WGS sequence"/>
</dbReference>
<proteinExistence type="predicted"/>
<reference evidence="1" key="2">
    <citation type="submission" date="2018-08" db="UniProtKB">
        <authorList>
            <consortium name="EnsemblPlants"/>
        </authorList>
    </citation>
    <scope>IDENTIFICATION</scope>
    <source>
        <strain evidence="1">Yugu1</strain>
    </source>
</reference>
<dbReference type="Gramene" id="KQL26621">
    <property type="protein sequence ID" value="KQL26621"/>
    <property type="gene ID" value="SETIT_032576mg"/>
</dbReference>
<protein>
    <submittedName>
        <fullName evidence="1">Uncharacterized protein</fullName>
    </submittedName>
</protein>
<dbReference type="AlphaFoldDB" id="K4A134"/>
<dbReference type="InParanoid" id="K4A134"/>
<keyword evidence="2" id="KW-1185">Reference proteome</keyword>
<evidence type="ECO:0000313" key="2">
    <source>
        <dbReference type="Proteomes" id="UP000004995"/>
    </source>
</evidence>
<evidence type="ECO:0000313" key="1">
    <source>
        <dbReference type="EnsemblPlants" id="KQL26621"/>
    </source>
</evidence>
<dbReference type="EMBL" id="AGNK02001332">
    <property type="status" value="NOT_ANNOTATED_CDS"/>
    <property type="molecule type" value="Genomic_DNA"/>
</dbReference>
<organism evidence="1 2">
    <name type="scientific">Setaria italica</name>
    <name type="common">Foxtail millet</name>
    <name type="synonym">Panicum italicum</name>
    <dbReference type="NCBI Taxonomy" id="4555"/>
    <lineage>
        <taxon>Eukaryota</taxon>
        <taxon>Viridiplantae</taxon>
        <taxon>Streptophyta</taxon>
        <taxon>Embryophyta</taxon>
        <taxon>Tracheophyta</taxon>
        <taxon>Spermatophyta</taxon>
        <taxon>Magnoliopsida</taxon>
        <taxon>Liliopsida</taxon>
        <taxon>Poales</taxon>
        <taxon>Poaceae</taxon>
        <taxon>PACMAD clade</taxon>
        <taxon>Panicoideae</taxon>
        <taxon>Panicodae</taxon>
        <taxon>Paniceae</taxon>
        <taxon>Cenchrinae</taxon>
        <taxon>Setaria</taxon>
    </lineage>
</organism>
<dbReference type="EnsemblPlants" id="KQL26621">
    <property type="protein sequence ID" value="KQL26621"/>
    <property type="gene ID" value="SETIT_032576mg"/>
</dbReference>
<name>K4A134_SETIT</name>